<comment type="subcellular location">
    <subcellularLocation>
        <location evidence="1">Cell projection</location>
    </subcellularLocation>
</comment>
<dbReference type="GO" id="GO:0032426">
    <property type="term" value="C:stereocilium tip"/>
    <property type="evidence" value="ECO:0007669"/>
    <property type="project" value="TreeGrafter"/>
</dbReference>
<dbReference type="Proteomes" id="UP001153709">
    <property type="component" value="Chromosome 3"/>
</dbReference>
<evidence type="ECO:0000256" key="4">
    <source>
        <dbReference type="SAM" id="MobiDB-lite"/>
    </source>
</evidence>
<proteinExistence type="predicted"/>
<accession>A0A9N9SZ22</accession>
<evidence type="ECO:0000256" key="3">
    <source>
        <dbReference type="ARBA" id="ARBA00023273"/>
    </source>
</evidence>
<sequence length="682" mass="75236">MKRLYTIAKARDQASKDLTHVRQVNSADRKVLRTDVEEHQRIDRICGISNENVIPGIARDKVKALNKTKKRRAVGPDGIPVEVWKAIGKERICKGPEWKPGIFVQFTKEGGIAREAGLRPGDQIVQCNNVDFSDIPFNEAVNLMKTSRQLDLLIRKAAASELFPGESSGYNSSASSVTEDQSSSWGDPKRLSIVKEENQHTEERLNQRSFTNSWNLPDWEEEPTEKSVYKPTIINVTESGTTIKNNGLEYASNKLEQNSSHLEEHKMPERTDSKVVVEVHRSDEDDGPCVVNGLAKSSSSSSLASKASLTSAASSSLSSAISMELKRRSEKKATKPPEDTSIDEQLQKKKLLRGLSSDQQFQHTKLMNEFKQAHQKMFKTSSLDCTKSNSALGKDTLPPSQILAPPTIQSPLVNSSTPTAPKIKPKAPPVPIKRSVLSCYQPPPCPTPDYDTLSLSSTSSTIKPAHINESVEMDSLESFKMHNPNHVTPKPPGTYFQKRDLCSKLSNGSVASSAGKERPKSVNISIGEYAAVRSPPRKLDFLKNGTLGRNSVGNGPGNLAYELSQTLNKSNLRKRTESMDDLLNTPQIRAQSNGTVRISVSNLAKEFAKSTNDLTEDYEMTSKAGNRIMININQEKINGVEGMSNNTYGNFLFLFLVSYPIKVKPVNIILGVYQVPSANINL</sequence>
<dbReference type="SMART" id="SM00228">
    <property type="entry name" value="PDZ"/>
    <property type="match status" value="1"/>
</dbReference>
<dbReference type="Pfam" id="PF00595">
    <property type="entry name" value="PDZ"/>
    <property type="match status" value="1"/>
</dbReference>
<dbReference type="GO" id="GO:0005929">
    <property type="term" value="C:cilium"/>
    <property type="evidence" value="ECO:0007669"/>
    <property type="project" value="TreeGrafter"/>
</dbReference>
<keyword evidence="7" id="KW-1185">Reference proteome</keyword>
<dbReference type="PANTHER" id="PTHR23116:SF36">
    <property type="entry name" value="HARMONIN"/>
    <property type="match status" value="1"/>
</dbReference>
<name>A0A9N9SZ22_DIABA</name>
<evidence type="ECO:0000313" key="6">
    <source>
        <dbReference type="EMBL" id="CAG9832319.1"/>
    </source>
</evidence>
<organism evidence="6 7">
    <name type="scientific">Diabrotica balteata</name>
    <name type="common">Banded cucumber beetle</name>
    <dbReference type="NCBI Taxonomy" id="107213"/>
    <lineage>
        <taxon>Eukaryota</taxon>
        <taxon>Metazoa</taxon>
        <taxon>Ecdysozoa</taxon>
        <taxon>Arthropoda</taxon>
        <taxon>Hexapoda</taxon>
        <taxon>Insecta</taxon>
        <taxon>Pterygota</taxon>
        <taxon>Neoptera</taxon>
        <taxon>Endopterygota</taxon>
        <taxon>Coleoptera</taxon>
        <taxon>Polyphaga</taxon>
        <taxon>Cucujiformia</taxon>
        <taxon>Chrysomeloidea</taxon>
        <taxon>Chrysomelidae</taxon>
        <taxon>Galerucinae</taxon>
        <taxon>Diabroticina</taxon>
        <taxon>Diabroticites</taxon>
        <taxon>Diabrotica</taxon>
    </lineage>
</organism>
<keyword evidence="2" id="KW-0677">Repeat</keyword>
<evidence type="ECO:0000259" key="5">
    <source>
        <dbReference type="PROSITE" id="PS50106"/>
    </source>
</evidence>
<gene>
    <name evidence="6" type="ORF">DIABBA_LOCUS5832</name>
</gene>
<feature type="region of interest" description="Disordered" evidence="4">
    <location>
        <begin position="165"/>
        <end position="190"/>
    </location>
</feature>
<dbReference type="InterPro" id="IPR051844">
    <property type="entry name" value="USH2_Complex_Protein"/>
</dbReference>
<evidence type="ECO:0000256" key="2">
    <source>
        <dbReference type="ARBA" id="ARBA00022737"/>
    </source>
</evidence>
<evidence type="ECO:0000256" key="1">
    <source>
        <dbReference type="ARBA" id="ARBA00004316"/>
    </source>
</evidence>
<evidence type="ECO:0000313" key="7">
    <source>
        <dbReference type="Proteomes" id="UP001153709"/>
    </source>
</evidence>
<dbReference type="OrthoDB" id="6021951at2759"/>
<dbReference type="PANTHER" id="PTHR23116">
    <property type="entry name" value="PDZ DOMAIN CONTAINING WHIRLIN AND HARMONIN-RELATED"/>
    <property type="match status" value="1"/>
</dbReference>
<dbReference type="InterPro" id="IPR001478">
    <property type="entry name" value="PDZ"/>
</dbReference>
<dbReference type="EMBL" id="OU898278">
    <property type="protein sequence ID" value="CAG9832319.1"/>
    <property type="molecule type" value="Genomic_DNA"/>
</dbReference>
<feature type="compositionally biased region" description="Low complexity" evidence="4">
    <location>
        <begin position="167"/>
        <end position="176"/>
    </location>
</feature>
<dbReference type="GO" id="GO:0002142">
    <property type="term" value="C:stereocilia ankle link complex"/>
    <property type="evidence" value="ECO:0007669"/>
    <property type="project" value="TreeGrafter"/>
</dbReference>
<dbReference type="SUPFAM" id="SSF50156">
    <property type="entry name" value="PDZ domain-like"/>
    <property type="match status" value="1"/>
</dbReference>
<reference evidence="6" key="1">
    <citation type="submission" date="2022-01" db="EMBL/GenBank/DDBJ databases">
        <authorList>
            <person name="King R."/>
        </authorList>
    </citation>
    <scope>NUCLEOTIDE SEQUENCE</scope>
</reference>
<feature type="region of interest" description="Disordered" evidence="4">
    <location>
        <begin position="404"/>
        <end position="428"/>
    </location>
</feature>
<dbReference type="InterPro" id="IPR036034">
    <property type="entry name" value="PDZ_sf"/>
</dbReference>
<dbReference type="Gene3D" id="2.30.42.10">
    <property type="match status" value="1"/>
</dbReference>
<keyword evidence="3" id="KW-0966">Cell projection</keyword>
<feature type="domain" description="PDZ" evidence="5">
    <location>
        <begin position="101"/>
        <end position="147"/>
    </location>
</feature>
<dbReference type="AlphaFoldDB" id="A0A9N9SZ22"/>
<feature type="compositionally biased region" description="Polar residues" evidence="4">
    <location>
        <begin position="407"/>
        <end position="416"/>
    </location>
</feature>
<protein>
    <recommendedName>
        <fullName evidence="5">PDZ domain-containing protein</fullName>
    </recommendedName>
</protein>
<dbReference type="GO" id="GO:0005886">
    <property type="term" value="C:plasma membrane"/>
    <property type="evidence" value="ECO:0007669"/>
    <property type="project" value="TreeGrafter"/>
</dbReference>
<dbReference type="PROSITE" id="PS50106">
    <property type="entry name" value="PDZ"/>
    <property type="match status" value="1"/>
</dbReference>
<feature type="compositionally biased region" description="Basic and acidic residues" evidence="4">
    <location>
        <begin position="324"/>
        <end position="338"/>
    </location>
</feature>
<feature type="region of interest" description="Disordered" evidence="4">
    <location>
        <begin position="316"/>
        <end position="345"/>
    </location>
</feature>